<feature type="region of interest" description="Disordered" evidence="1">
    <location>
        <begin position="135"/>
        <end position="168"/>
    </location>
</feature>
<name>A0A6H5GCT5_9HEMI</name>
<keyword evidence="3" id="KW-1185">Reference proteome</keyword>
<evidence type="ECO:0000256" key="1">
    <source>
        <dbReference type="SAM" id="MobiDB-lite"/>
    </source>
</evidence>
<sequence length="168" mass="19368">MADAHLSARDIHPCYISAIRYSGIYMSSLDTIHVSLRKKEPQRPMVILLRQDQKHEKIFDAKKRRSVVRPLGAHHGSSYPMLTENTRIFFSERVFPRQKFMDDPWYVRRDLLADRPAPHGSSRFSRIVPLFTDRPAPHGSSRSSRIVPLLTDRPVPHGSSRSDISELL</sequence>
<gene>
    <name evidence="2" type="ORF">NTEN_LOCUS6953</name>
</gene>
<evidence type="ECO:0000313" key="2">
    <source>
        <dbReference type="EMBL" id="CAB0001166.1"/>
    </source>
</evidence>
<reference evidence="2 3" key="1">
    <citation type="submission" date="2020-02" db="EMBL/GenBank/DDBJ databases">
        <authorList>
            <person name="Ferguson B K."/>
        </authorList>
    </citation>
    <scope>NUCLEOTIDE SEQUENCE [LARGE SCALE GENOMIC DNA]</scope>
</reference>
<dbReference type="AlphaFoldDB" id="A0A6H5GCT5"/>
<protein>
    <submittedName>
        <fullName evidence="2">Uncharacterized protein</fullName>
    </submittedName>
</protein>
<evidence type="ECO:0000313" key="3">
    <source>
        <dbReference type="Proteomes" id="UP000479000"/>
    </source>
</evidence>
<dbReference type="Proteomes" id="UP000479000">
    <property type="component" value="Unassembled WGS sequence"/>
</dbReference>
<dbReference type="EMBL" id="CADCXU010010432">
    <property type="protein sequence ID" value="CAB0001166.1"/>
    <property type="molecule type" value="Genomic_DNA"/>
</dbReference>
<accession>A0A6H5GCT5</accession>
<proteinExistence type="predicted"/>
<organism evidence="2 3">
    <name type="scientific">Nesidiocoris tenuis</name>
    <dbReference type="NCBI Taxonomy" id="355587"/>
    <lineage>
        <taxon>Eukaryota</taxon>
        <taxon>Metazoa</taxon>
        <taxon>Ecdysozoa</taxon>
        <taxon>Arthropoda</taxon>
        <taxon>Hexapoda</taxon>
        <taxon>Insecta</taxon>
        <taxon>Pterygota</taxon>
        <taxon>Neoptera</taxon>
        <taxon>Paraneoptera</taxon>
        <taxon>Hemiptera</taxon>
        <taxon>Heteroptera</taxon>
        <taxon>Panheteroptera</taxon>
        <taxon>Cimicomorpha</taxon>
        <taxon>Miridae</taxon>
        <taxon>Dicyphina</taxon>
        <taxon>Nesidiocoris</taxon>
    </lineage>
</organism>